<organism evidence="1 2">
    <name type="scientific">Streptomyces yanii</name>
    <dbReference type="NCBI Taxonomy" id="78510"/>
    <lineage>
        <taxon>Bacteria</taxon>
        <taxon>Bacillati</taxon>
        <taxon>Actinomycetota</taxon>
        <taxon>Actinomycetes</taxon>
        <taxon>Kitasatosporales</taxon>
        <taxon>Streptomycetaceae</taxon>
        <taxon>Streptomyces</taxon>
    </lineage>
</organism>
<dbReference type="EMBL" id="JBHMCG010000005">
    <property type="protein sequence ID" value="MFB9570917.1"/>
    <property type="molecule type" value="Genomic_DNA"/>
</dbReference>
<evidence type="ECO:0000313" key="2">
    <source>
        <dbReference type="Proteomes" id="UP001589710"/>
    </source>
</evidence>
<reference evidence="1 2" key="1">
    <citation type="submission" date="2024-09" db="EMBL/GenBank/DDBJ databases">
        <authorList>
            <person name="Sun Q."/>
            <person name="Mori K."/>
        </authorList>
    </citation>
    <scope>NUCLEOTIDE SEQUENCE [LARGE SCALE GENOMIC DNA]</scope>
    <source>
        <strain evidence="1 2">JCM 3331</strain>
    </source>
</reference>
<evidence type="ECO:0008006" key="3">
    <source>
        <dbReference type="Google" id="ProtNLM"/>
    </source>
</evidence>
<dbReference type="Proteomes" id="UP001589710">
    <property type="component" value="Unassembled WGS sequence"/>
</dbReference>
<accession>A0ABV5QZN9</accession>
<name>A0ABV5QZN9_9ACTN</name>
<protein>
    <recommendedName>
        <fullName evidence="3">Tetratricopeptide repeat protein</fullName>
    </recommendedName>
</protein>
<proteinExistence type="predicted"/>
<evidence type="ECO:0000313" key="1">
    <source>
        <dbReference type="EMBL" id="MFB9570917.1"/>
    </source>
</evidence>
<dbReference type="Gene3D" id="1.25.40.10">
    <property type="entry name" value="Tetratricopeptide repeat domain"/>
    <property type="match status" value="1"/>
</dbReference>
<gene>
    <name evidence="1" type="ORF">ACFFTL_00840</name>
</gene>
<dbReference type="RefSeq" id="WP_345511613.1">
    <property type="nucleotide sequence ID" value="NZ_BAAAXD010000012.1"/>
</dbReference>
<keyword evidence="2" id="KW-1185">Reference proteome</keyword>
<dbReference type="InterPro" id="IPR011990">
    <property type="entry name" value="TPR-like_helical_dom_sf"/>
</dbReference>
<comment type="caution">
    <text evidence="1">The sequence shown here is derived from an EMBL/GenBank/DDBJ whole genome shotgun (WGS) entry which is preliminary data.</text>
</comment>
<sequence length="45" mass="4720">MAMTGDVAAAVDQLRGVRDDRARVLGEEHPDTLATQAELEALLGG</sequence>